<evidence type="ECO:0000256" key="1">
    <source>
        <dbReference type="SAM" id="MobiDB-lite"/>
    </source>
</evidence>
<dbReference type="Proteomes" id="UP000249393">
    <property type="component" value="Unassembled WGS sequence"/>
</dbReference>
<dbReference type="SUPFAM" id="SSF52540">
    <property type="entry name" value="P-loop containing nucleoside triphosphate hydrolases"/>
    <property type="match status" value="1"/>
</dbReference>
<dbReference type="Pfam" id="PF13538">
    <property type="entry name" value="UvrD_C_2"/>
    <property type="match status" value="1"/>
</dbReference>
<keyword evidence="3" id="KW-0067">ATP-binding</keyword>
<organism evidence="3 4">
    <name type="scientific">Caulobacter segnis</name>
    <dbReference type="NCBI Taxonomy" id="88688"/>
    <lineage>
        <taxon>Bacteria</taxon>
        <taxon>Pseudomonadati</taxon>
        <taxon>Pseudomonadota</taxon>
        <taxon>Alphaproteobacteria</taxon>
        <taxon>Caulobacterales</taxon>
        <taxon>Caulobacteraceae</taxon>
        <taxon>Caulobacter</taxon>
    </lineage>
</organism>
<evidence type="ECO:0000259" key="2">
    <source>
        <dbReference type="Pfam" id="PF13538"/>
    </source>
</evidence>
<sequence length="903" mass="98900">MALGDPTDPTDTERLHAALRPVADQTLAFFEATSAGAARALEQRGSTPSGALIHDNAMTSGAAQRNLASISDDARLNLVRLTQEPAIARIVAMDGDGRRETIFIVRASPQLRQFGGAAAASYRSPIGRLAALDVGEDADVRLGDQVRTWEVIERAELRPVLTAGQWDALRTVFKSLDAGPVTITSLREFLKTFALDDEVLDAFDAQLRADAAARIVVDGRVRDVITKMGLRDRPLLDRYQDEIFREPLGARLAILGPPGTGKTTTLIKRLGLKLDAEHLLDAERQAVSRSVAGLAGLSSSWLMFTPTELLKQYVKEAFNREEIAASDLRIRTWAEQRRELARQRLGILRTSSGRGAIQRDDLANLTAATLADQTGWYADFQGFQAKEFWAELERHAALLAGAEDPETAQLGRRVQLILASVQEGLSAEPFVAIAALREDFARLVTLLRDQLEKTLRRAFSDHMRADPSLPSALLSFLATLDEAADGAEDPDADEDEDEEPPAPKGGLAEAFEAYTRAVRAQARASAQKRSVGRRTRNGRILEWLGERSLDEAQRQTIGQSVLVLAALRGFANPLRRYVERMPARYRRFRRERVAETRWYAAMPFAPTDLSPLEVDLLILAMLSAGRTLLGDIRIAALADEPRFSVLATIRDLLKIQIVVDEATDFSPLQLGCMAQLSDPAVGAFVACGDFNQRITPWGSRTPADLTWVIPDLDLRPIVRSYRHSRQMAALAAKLATDHSHAATLPEDMPNEGFAPVLGRDLSGDSLVAWLAARIGEIDQTLDGGLPSVAVLVNDEADVVPLADALNLALQDANIRCEACPRGLVRGRDSDVRVFDVQHIKGLEFEAVFFVGVDDLARAHPELFDKYLYVGATRAATYLGLTSSGPDLPPALSALEDDFGDDWR</sequence>
<dbReference type="RefSeq" id="WP_304282458.1">
    <property type="nucleotide sequence ID" value="NZ_QFQZ01000107.1"/>
</dbReference>
<dbReference type="AlphaFoldDB" id="A0A2W5UT11"/>
<keyword evidence="3" id="KW-0347">Helicase</keyword>
<dbReference type="EMBL" id="QFQZ01000107">
    <property type="protein sequence ID" value="PZR30919.1"/>
    <property type="molecule type" value="Genomic_DNA"/>
</dbReference>
<gene>
    <name evidence="3" type="ORF">DI526_21190</name>
</gene>
<dbReference type="GO" id="GO:0004386">
    <property type="term" value="F:helicase activity"/>
    <property type="evidence" value="ECO:0007669"/>
    <property type="project" value="UniProtKB-KW"/>
</dbReference>
<evidence type="ECO:0000313" key="3">
    <source>
        <dbReference type="EMBL" id="PZR30919.1"/>
    </source>
</evidence>
<proteinExistence type="predicted"/>
<evidence type="ECO:0000313" key="4">
    <source>
        <dbReference type="Proteomes" id="UP000249393"/>
    </source>
</evidence>
<accession>A0A2W5UT11</accession>
<dbReference type="Gene3D" id="3.40.50.300">
    <property type="entry name" value="P-loop containing nucleotide triphosphate hydrolases"/>
    <property type="match status" value="2"/>
</dbReference>
<comment type="caution">
    <text evidence="3">The sequence shown here is derived from an EMBL/GenBank/DDBJ whole genome shotgun (WGS) entry which is preliminary data.</text>
</comment>
<dbReference type="InterPro" id="IPR027785">
    <property type="entry name" value="UvrD-like_helicase_C"/>
</dbReference>
<feature type="compositionally biased region" description="Acidic residues" evidence="1">
    <location>
        <begin position="485"/>
        <end position="500"/>
    </location>
</feature>
<name>A0A2W5UT11_9CAUL</name>
<feature type="domain" description="UvrD-like helicase C-terminal" evidence="2">
    <location>
        <begin position="831"/>
        <end position="880"/>
    </location>
</feature>
<protein>
    <submittedName>
        <fullName evidence="3">DNA helicase UvrD</fullName>
    </submittedName>
</protein>
<feature type="region of interest" description="Disordered" evidence="1">
    <location>
        <begin position="485"/>
        <end position="506"/>
    </location>
</feature>
<reference evidence="3 4" key="1">
    <citation type="submission" date="2017-08" db="EMBL/GenBank/DDBJ databases">
        <title>Infants hospitalized years apart are colonized by the same room-sourced microbial strains.</title>
        <authorList>
            <person name="Brooks B."/>
            <person name="Olm M.R."/>
            <person name="Firek B.A."/>
            <person name="Baker R."/>
            <person name="Thomas B.C."/>
            <person name="Morowitz M.J."/>
            <person name="Banfield J.F."/>
        </authorList>
    </citation>
    <scope>NUCLEOTIDE SEQUENCE [LARGE SCALE GENOMIC DNA]</scope>
    <source>
        <strain evidence="3">S2_003_000_R2_4</strain>
    </source>
</reference>
<keyword evidence="3" id="KW-0547">Nucleotide-binding</keyword>
<keyword evidence="3" id="KW-0378">Hydrolase</keyword>
<dbReference type="InterPro" id="IPR027417">
    <property type="entry name" value="P-loop_NTPase"/>
</dbReference>